<dbReference type="GO" id="GO:0071793">
    <property type="term" value="P:bacillithiol biosynthetic process"/>
    <property type="evidence" value="ECO:0007669"/>
    <property type="project" value="InterPro"/>
</dbReference>
<dbReference type="Pfam" id="PF13439">
    <property type="entry name" value="Glyco_transf_4"/>
    <property type="match status" value="1"/>
</dbReference>
<feature type="domain" description="Glycosyltransferase subfamily 4-like N-terminal" evidence="2">
    <location>
        <begin position="11"/>
        <end position="174"/>
    </location>
</feature>
<dbReference type="Pfam" id="PF00534">
    <property type="entry name" value="Glycos_transf_1"/>
    <property type="match status" value="1"/>
</dbReference>
<evidence type="ECO:0000313" key="3">
    <source>
        <dbReference type="EMBL" id="RKD25744.1"/>
    </source>
</evidence>
<dbReference type="RefSeq" id="WP_120188418.1">
    <property type="nucleotide sequence ID" value="NZ_MCHY01000006.1"/>
</dbReference>
<evidence type="ECO:0000259" key="1">
    <source>
        <dbReference type="Pfam" id="PF00534"/>
    </source>
</evidence>
<dbReference type="EMBL" id="MCHY01000006">
    <property type="protein sequence ID" value="RKD25744.1"/>
    <property type="molecule type" value="Genomic_DNA"/>
</dbReference>
<gene>
    <name evidence="3" type="ORF">BEP19_02030</name>
</gene>
<dbReference type="OrthoDB" id="9810929at2"/>
<dbReference type="InterPro" id="IPR023881">
    <property type="entry name" value="Thiol_BshA"/>
</dbReference>
<keyword evidence="4" id="KW-1185">Reference proteome</keyword>
<dbReference type="PANTHER" id="PTHR45947">
    <property type="entry name" value="SULFOQUINOVOSYL TRANSFERASE SQD2"/>
    <property type="match status" value="1"/>
</dbReference>
<evidence type="ECO:0000313" key="4">
    <source>
        <dbReference type="Proteomes" id="UP000284219"/>
    </source>
</evidence>
<organism evidence="3 4">
    <name type="scientific">Ammoniphilus oxalaticus</name>
    <dbReference type="NCBI Taxonomy" id="66863"/>
    <lineage>
        <taxon>Bacteria</taxon>
        <taxon>Bacillati</taxon>
        <taxon>Bacillota</taxon>
        <taxon>Bacilli</taxon>
        <taxon>Bacillales</taxon>
        <taxon>Paenibacillaceae</taxon>
        <taxon>Aneurinibacillus group</taxon>
        <taxon>Ammoniphilus</taxon>
    </lineage>
</organism>
<accession>A0A419SN74</accession>
<dbReference type="Proteomes" id="UP000284219">
    <property type="component" value="Unassembled WGS sequence"/>
</dbReference>
<protein>
    <submittedName>
        <fullName evidence="3">N-acetyl-alpha-D-glucosaminyl L-malate synthase BshA</fullName>
    </submittedName>
</protein>
<reference evidence="3 4" key="1">
    <citation type="submission" date="2016-08" db="EMBL/GenBank/DDBJ databases">
        <title>Novel Firmicute Genomes.</title>
        <authorList>
            <person name="Poppleton D.I."/>
            <person name="Gribaldo S."/>
        </authorList>
    </citation>
    <scope>NUCLEOTIDE SEQUENCE [LARGE SCALE GENOMIC DNA]</scope>
    <source>
        <strain evidence="3 4">RAOx-1</strain>
    </source>
</reference>
<sequence>MKIGITCYPTVGGSGVIATELGKLLAERGHEVHFITSDMPFRLGKFYKNIYYHEVETSSYDVFRYPPYELSLASRMAEVARNEQLDVLHVHYAIPHAISAFLAKEMVGEQLKIVTTLHGTDITVLGHDRSLSDIIRFGIERSDVVTAVSQDLIDKTKQVLGIEQPIEKVYNFIDKREYYPRDVSDYRQELAPSGEKILIHVSNFRPVKRVLDVVRIFHQTLQHMPAKLLFIGEGPDTAAARQLAVELGVSEHVRFLGKQEKLAFMYSLADLLLLTSEKESFGLVALEAMACGLPVVGTTAGGIPEVVTDGETGFLRPIGDVEGMTKQVVRLLSDQKLYDRFSKNSLGRAYHEFCQDQIASQYEAIYERICAQPAANTR</sequence>
<feature type="domain" description="Glycosyl transferase family 1" evidence="1">
    <location>
        <begin position="187"/>
        <end position="345"/>
    </location>
</feature>
<dbReference type="SUPFAM" id="SSF53756">
    <property type="entry name" value="UDP-Glycosyltransferase/glycogen phosphorylase"/>
    <property type="match status" value="1"/>
</dbReference>
<dbReference type="InterPro" id="IPR001296">
    <property type="entry name" value="Glyco_trans_1"/>
</dbReference>
<proteinExistence type="predicted"/>
<dbReference type="GO" id="GO:0016757">
    <property type="term" value="F:glycosyltransferase activity"/>
    <property type="evidence" value="ECO:0007669"/>
    <property type="project" value="InterPro"/>
</dbReference>
<evidence type="ECO:0000259" key="2">
    <source>
        <dbReference type="Pfam" id="PF13439"/>
    </source>
</evidence>
<dbReference type="AlphaFoldDB" id="A0A419SN74"/>
<dbReference type="PANTHER" id="PTHR45947:SF3">
    <property type="entry name" value="SULFOQUINOVOSYL TRANSFERASE SQD2"/>
    <property type="match status" value="1"/>
</dbReference>
<comment type="caution">
    <text evidence="3">The sequence shown here is derived from an EMBL/GenBank/DDBJ whole genome shotgun (WGS) entry which is preliminary data.</text>
</comment>
<name>A0A419SN74_9BACL</name>
<dbReference type="InterPro" id="IPR050194">
    <property type="entry name" value="Glycosyltransferase_grp1"/>
</dbReference>
<dbReference type="NCBIfam" id="TIGR03999">
    <property type="entry name" value="thiol_BshA"/>
    <property type="match status" value="1"/>
</dbReference>
<dbReference type="Gene3D" id="3.40.50.2000">
    <property type="entry name" value="Glycogen Phosphorylase B"/>
    <property type="match status" value="2"/>
</dbReference>
<dbReference type="InterPro" id="IPR028098">
    <property type="entry name" value="Glyco_trans_4-like_N"/>
</dbReference>